<reference evidence="4 5" key="1">
    <citation type="submission" date="2016-10" db="EMBL/GenBank/DDBJ databases">
        <authorList>
            <person name="Varghese N."/>
            <person name="Submissions S."/>
        </authorList>
    </citation>
    <scope>NUCLEOTIDE SEQUENCE [LARGE SCALE GENOMIC DNA]</scope>
    <source>
        <strain evidence="4 5">CGMCC 1.6377</strain>
    </source>
</reference>
<feature type="region of interest" description="Disordered" evidence="2">
    <location>
        <begin position="401"/>
        <end position="502"/>
    </location>
</feature>
<dbReference type="PROSITE" id="PS50173">
    <property type="entry name" value="UMUC"/>
    <property type="match status" value="1"/>
</dbReference>
<keyword evidence="1" id="KW-0235">DNA replication</keyword>
<dbReference type="GO" id="GO:0003684">
    <property type="term" value="F:damaged DNA binding"/>
    <property type="evidence" value="ECO:0007669"/>
    <property type="project" value="InterPro"/>
</dbReference>
<evidence type="ECO:0000313" key="5">
    <source>
        <dbReference type="Proteomes" id="UP000323537"/>
    </source>
</evidence>
<dbReference type="GO" id="GO:0003887">
    <property type="term" value="F:DNA-directed DNA polymerase activity"/>
    <property type="evidence" value="ECO:0007669"/>
    <property type="project" value="UniProtKB-UniRule"/>
</dbReference>
<comment type="function">
    <text evidence="1">Poorly processive, error-prone DNA polymerase involved in untargeted mutagenesis. Copies undamaged DNA at stalled replication forks, which arise in vivo from mismatched or misaligned primer ends. These misaligned primers can be extended by PolIV. Exhibits no 3'-5' exonuclease (proofreading) activity. May be involved in translesional synthesis.</text>
</comment>
<keyword evidence="5" id="KW-1185">Reference proteome</keyword>
<dbReference type="SUPFAM" id="SSF56672">
    <property type="entry name" value="DNA/RNA polymerases"/>
    <property type="match status" value="1"/>
</dbReference>
<dbReference type="RefSeq" id="WP_149785212.1">
    <property type="nucleotide sequence ID" value="NZ_BAAADP010000002.1"/>
</dbReference>
<accession>A0A1I3C4A7</accession>
<dbReference type="SUPFAM" id="SSF100879">
    <property type="entry name" value="Lesion bypass DNA polymerase (Y-family), little finger domain"/>
    <property type="match status" value="1"/>
</dbReference>
<feature type="compositionally biased region" description="Acidic residues" evidence="2">
    <location>
        <begin position="417"/>
        <end position="430"/>
    </location>
</feature>
<keyword evidence="1" id="KW-0548">Nucleotidyltransferase</keyword>
<feature type="binding site" evidence="1">
    <location>
        <position position="141"/>
    </location>
    <ligand>
        <name>Mg(2+)</name>
        <dbReference type="ChEBI" id="CHEBI:18420"/>
    </ligand>
</feature>
<dbReference type="GO" id="GO:0042276">
    <property type="term" value="P:error-prone translesion synthesis"/>
    <property type="evidence" value="ECO:0007669"/>
    <property type="project" value="TreeGrafter"/>
</dbReference>
<dbReference type="AlphaFoldDB" id="A0A1I3C4A7"/>
<feature type="compositionally biased region" description="Basic and acidic residues" evidence="2">
    <location>
        <begin position="280"/>
        <end position="292"/>
    </location>
</feature>
<protein>
    <recommendedName>
        <fullName evidence="1">DNA polymerase IV</fullName>
        <shortName evidence="1">Pol IV</shortName>
        <ecNumber evidence="1">2.7.7.7</ecNumber>
    </recommendedName>
</protein>
<dbReference type="PANTHER" id="PTHR11076">
    <property type="entry name" value="DNA REPAIR POLYMERASE UMUC / TRANSFERASE FAMILY MEMBER"/>
    <property type="match status" value="1"/>
</dbReference>
<feature type="active site" evidence="1">
    <location>
        <position position="142"/>
    </location>
</feature>
<dbReference type="InterPro" id="IPR036775">
    <property type="entry name" value="DNA_pol_Y-fam_lit_finger_sf"/>
</dbReference>
<keyword evidence="1" id="KW-0227">DNA damage</keyword>
<dbReference type="EMBL" id="FOPZ01000018">
    <property type="protein sequence ID" value="SFH69019.1"/>
    <property type="molecule type" value="Genomic_DNA"/>
</dbReference>
<name>A0A1I3C4A7_9EURY</name>
<feature type="compositionally biased region" description="Gly residues" evidence="2">
    <location>
        <begin position="406"/>
        <end position="416"/>
    </location>
</feature>
<dbReference type="InterPro" id="IPR001126">
    <property type="entry name" value="UmuC"/>
</dbReference>
<keyword evidence="1" id="KW-0808">Transferase</keyword>
<dbReference type="InterPro" id="IPR017961">
    <property type="entry name" value="DNA_pol_Y-fam_little_finger"/>
</dbReference>
<keyword evidence="1" id="KW-0238">DNA-binding</keyword>
<dbReference type="Gene3D" id="3.30.1490.100">
    <property type="entry name" value="DNA polymerase, Y-family, little finger domain"/>
    <property type="match status" value="1"/>
</dbReference>
<feature type="region of interest" description="Disordered" evidence="2">
    <location>
        <begin position="280"/>
        <end position="315"/>
    </location>
</feature>
<sequence length="502" mass="52153">MDGGTLPGADADDDASDRSRVVFHVDMDCFYASCERLRDADLRGEPVVVGMGYEAGETIGAVATASYEARAFGVESAMPISEALDRLPRRVDADPEDPDVPDPDGTGRYLPVDMEFYEAVAGDVKAVLRDCADVLREVSVDEAYLDVTDRTAWDAVGGDDPASSSAAGPSDVRTLAEGYARHVKERIEREAGVPASVGVAPNMSAAKVASDADKPDGLVVVPPGSVEAFLAPLPTAALHGVGPVTERALAERGIETAGDVADADPDALAEELGDRGRELVRRARGEDDREVTPRGLPKSLSRESSLPRTADEERKRETVSALAADVARRARERGCLYRTIGIKAVRPPFDVNTRAHSLPGPVDDPDLVESVALELLSEFDDEAVRKLGVRVSNLDFADSDQATLGGFEGVDGGGGGGDDEGNGTDGDDGGNDGNGGGKEGDGRRLTDWVGGKPAGDPGPGCDGPGSDCDGSGVGHDRGDDADSGGGDGQASLRDWSEGGRRG</sequence>
<dbReference type="Gene3D" id="3.30.70.270">
    <property type="match status" value="2"/>
</dbReference>
<keyword evidence="1" id="KW-0460">Magnesium</keyword>
<dbReference type="GO" id="GO:0000287">
    <property type="term" value="F:magnesium ion binding"/>
    <property type="evidence" value="ECO:0007669"/>
    <property type="project" value="UniProtKB-UniRule"/>
</dbReference>
<comment type="similarity">
    <text evidence="1">Belongs to the DNA polymerase type-Y family.</text>
</comment>
<dbReference type="GO" id="GO:0005737">
    <property type="term" value="C:cytoplasm"/>
    <property type="evidence" value="ECO:0007669"/>
    <property type="project" value="UniProtKB-SubCell"/>
</dbReference>
<dbReference type="GO" id="GO:0006261">
    <property type="term" value="P:DNA-templated DNA replication"/>
    <property type="evidence" value="ECO:0007669"/>
    <property type="project" value="UniProtKB-UniRule"/>
</dbReference>
<comment type="cofactor">
    <cofactor evidence="1">
        <name>Mg(2+)</name>
        <dbReference type="ChEBI" id="CHEBI:18420"/>
    </cofactor>
    <text evidence="1">Binds 2 magnesium ions per subunit.</text>
</comment>
<dbReference type="InterPro" id="IPR043502">
    <property type="entry name" value="DNA/RNA_pol_sf"/>
</dbReference>
<comment type="subcellular location">
    <subcellularLocation>
        <location evidence="1">Cytoplasm</location>
    </subcellularLocation>
</comment>
<dbReference type="InterPro" id="IPR022880">
    <property type="entry name" value="DNApol_IV"/>
</dbReference>
<evidence type="ECO:0000313" key="4">
    <source>
        <dbReference type="EMBL" id="SFH69019.1"/>
    </source>
</evidence>
<comment type="subunit">
    <text evidence="1">Monomer.</text>
</comment>
<dbReference type="Gene3D" id="1.10.150.20">
    <property type="entry name" value="5' to 3' exonuclease, C-terminal subdomain"/>
    <property type="match status" value="1"/>
</dbReference>
<dbReference type="Gene3D" id="3.40.1170.60">
    <property type="match status" value="1"/>
</dbReference>
<feature type="domain" description="UmuC" evidence="3">
    <location>
        <begin position="22"/>
        <end position="242"/>
    </location>
</feature>
<dbReference type="Proteomes" id="UP000323537">
    <property type="component" value="Unassembled WGS sequence"/>
</dbReference>
<dbReference type="GO" id="GO:0006281">
    <property type="term" value="P:DNA repair"/>
    <property type="evidence" value="ECO:0007669"/>
    <property type="project" value="UniProtKB-UniRule"/>
</dbReference>
<dbReference type="EC" id="2.7.7.7" evidence="1"/>
<dbReference type="CDD" id="cd03586">
    <property type="entry name" value="PolY_Pol_IV_kappa"/>
    <property type="match status" value="1"/>
</dbReference>
<keyword evidence="1" id="KW-0515">Mutator protein</keyword>
<feature type="site" description="Substrate discrimination" evidence="1">
    <location>
        <position position="31"/>
    </location>
</feature>
<organism evidence="4 5">
    <name type="scientific">Halorubrum aquaticum</name>
    <dbReference type="NCBI Taxonomy" id="387340"/>
    <lineage>
        <taxon>Archaea</taxon>
        <taxon>Methanobacteriati</taxon>
        <taxon>Methanobacteriota</taxon>
        <taxon>Stenosarchaea group</taxon>
        <taxon>Halobacteria</taxon>
        <taxon>Halobacteriales</taxon>
        <taxon>Haloferacaceae</taxon>
        <taxon>Halorubrum</taxon>
    </lineage>
</organism>
<dbReference type="InterPro" id="IPR043128">
    <property type="entry name" value="Rev_trsase/Diguanyl_cyclase"/>
</dbReference>
<feature type="binding site" evidence="1">
    <location>
        <position position="26"/>
    </location>
    <ligand>
        <name>Mg(2+)</name>
        <dbReference type="ChEBI" id="CHEBI:18420"/>
    </ligand>
</feature>
<gene>
    <name evidence="1" type="primary">dbh</name>
    <name evidence="4" type="ORF">SAMN04488066_11834</name>
</gene>
<evidence type="ECO:0000259" key="3">
    <source>
        <dbReference type="PROSITE" id="PS50173"/>
    </source>
</evidence>
<dbReference type="Pfam" id="PF14520">
    <property type="entry name" value="HHH_5"/>
    <property type="match status" value="1"/>
</dbReference>
<keyword evidence="1" id="KW-0234">DNA repair</keyword>
<dbReference type="PANTHER" id="PTHR11076:SF33">
    <property type="entry name" value="DNA POLYMERASE KAPPA"/>
    <property type="match status" value="1"/>
</dbReference>
<dbReference type="HAMAP" id="MF_01113">
    <property type="entry name" value="DNApol_IV"/>
    <property type="match status" value="1"/>
</dbReference>
<evidence type="ECO:0000256" key="2">
    <source>
        <dbReference type="SAM" id="MobiDB-lite"/>
    </source>
</evidence>
<dbReference type="Pfam" id="PF11799">
    <property type="entry name" value="IMS_C"/>
    <property type="match status" value="1"/>
</dbReference>
<dbReference type="OrthoDB" id="372207at2157"/>
<evidence type="ECO:0000256" key="1">
    <source>
        <dbReference type="HAMAP-Rule" id="MF_01113"/>
    </source>
</evidence>
<keyword evidence="1" id="KW-0479">Metal-binding</keyword>
<keyword evidence="1" id="KW-0963">Cytoplasm</keyword>
<proteinExistence type="inferred from homology"/>
<keyword evidence="1" id="KW-0239">DNA-directed DNA polymerase</keyword>
<dbReference type="InterPro" id="IPR050116">
    <property type="entry name" value="DNA_polymerase-Y"/>
</dbReference>
<dbReference type="Pfam" id="PF00817">
    <property type="entry name" value="IMS"/>
    <property type="match status" value="1"/>
</dbReference>
<comment type="catalytic activity">
    <reaction evidence="1">
        <text>DNA(n) + a 2'-deoxyribonucleoside 5'-triphosphate = DNA(n+1) + diphosphate</text>
        <dbReference type="Rhea" id="RHEA:22508"/>
        <dbReference type="Rhea" id="RHEA-COMP:17339"/>
        <dbReference type="Rhea" id="RHEA-COMP:17340"/>
        <dbReference type="ChEBI" id="CHEBI:33019"/>
        <dbReference type="ChEBI" id="CHEBI:61560"/>
        <dbReference type="ChEBI" id="CHEBI:173112"/>
        <dbReference type="EC" id="2.7.7.7"/>
    </reaction>
</comment>